<protein>
    <submittedName>
        <fullName evidence="3">Secreted protein</fullName>
    </submittedName>
</protein>
<name>A0A0R3UM52_MESCO</name>
<dbReference type="EMBL" id="UXSR01005577">
    <property type="protein sequence ID" value="VDD82805.1"/>
    <property type="molecule type" value="Genomic_DNA"/>
</dbReference>
<keyword evidence="2" id="KW-1185">Reference proteome</keyword>
<proteinExistence type="predicted"/>
<dbReference type="Proteomes" id="UP000267029">
    <property type="component" value="Unassembled WGS sequence"/>
</dbReference>
<dbReference type="WBParaSite" id="MCOS_0000880701-mRNA-1">
    <property type="protein sequence ID" value="MCOS_0000880701-mRNA-1"/>
    <property type="gene ID" value="MCOS_0000880701"/>
</dbReference>
<accession>A0A0R3UM52</accession>
<reference evidence="3" key="1">
    <citation type="submission" date="2017-02" db="UniProtKB">
        <authorList>
            <consortium name="WormBaseParasite"/>
        </authorList>
    </citation>
    <scope>IDENTIFICATION</scope>
</reference>
<sequence>MRSLHSLRCDWLVNKAQGSEPTSIDRHAACQVTAAPTTATTNICKAGKNRHGETMSFALTTRVPARQRHEHFIVTPRMLMQL</sequence>
<evidence type="ECO:0000313" key="3">
    <source>
        <dbReference type="WBParaSite" id="MCOS_0000880701-mRNA-1"/>
    </source>
</evidence>
<evidence type="ECO:0000313" key="1">
    <source>
        <dbReference type="EMBL" id="VDD82805.1"/>
    </source>
</evidence>
<dbReference type="AlphaFoldDB" id="A0A0R3UM52"/>
<organism evidence="3">
    <name type="scientific">Mesocestoides corti</name>
    <name type="common">Flatworm</name>
    <dbReference type="NCBI Taxonomy" id="53468"/>
    <lineage>
        <taxon>Eukaryota</taxon>
        <taxon>Metazoa</taxon>
        <taxon>Spiralia</taxon>
        <taxon>Lophotrochozoa</taxon>
        <taxon>Platyhelminthes</taxon>
        <taxon>Cestoda</taxon>
        <taxon>Eucestoda</taxon>
        <taxon>Cyclophyllidea</taxon>
        <taxon>Mesocestoididae</taxon>
        <taxon>Mesocestoides</taxon>
    </lineage>
</organism>
<reference evidence="1 2" key="2">
    <citation type="submission" date="2018-10" db="EMBL/GenBank/DDBJ databases">
        <authorList>
            <consortium name="Pathogen Informatics"/>
        </authorList>
    </citation>
    <scope>NUCLEOTIDE SEQUENCE [LARGE SCALE GENOMIC DNA]</scope>
</reference>
<gene>
    <name evidence="1" type="ORF">MCOS_LOCUS8808</name>
</gene>
<evidence type="ECO:0000313" key="2">
    <source>
        <dbReference type="Proteomes" id="UP000267029"/>
    </source>
</evidence>